<evidence type="ECO:0000259" key="1">
    <source>
        <dbReference type="Pfam" id="PF01425"/>
    </source>
</evidence>
<evidence type="ECO:0000313" key="3">
    <source>
        <dbReference type="Proteomes" id="UP001370348"/>
    </source>
</evidence>
<name>A0ABZ2LXM7_9BACT</name>
<dbReference type="RefSeq" id="WP_394824725.1">
    <property type="nucleotide sequence ID" value="NZ_CP089984.1"/>
</dbReference>
<keyword evidence="3" id="KW-1185">Reference proteome</keyword>
<dbReference type="PROSITE" id="PS00571">
    <property type="entry name" value="AMIDASES"/>
    <property type="match status" value="1"/>
</dbReference>
<dbReference type="PANTHER" id="PTHR11895">
    <property type="entry name" value="TRANSAMIDASE"/>
    <property type="match status" value="1"/>
</dbReference>
<feature type="domain" description="Amidase" evidence="1">
    <location>
        <begin position="24"/>
        <end position="438"/>
    </location>
</feature>
<organism evidence="2 3">
    <name type="scientific">Pendulispora albinea</name>
    <dbReference type="NCBI Taxonomy" id="2741071"/>
    <lineage>
        <taxon>Bacteria</taxon>
        <taxon>Pseudomonadati</taxon>
        <taxon>Myxococcota</taxon>
        <taxon>Myxococcia</taxon>
        <taxon>Myxococcales</taxon>
        <taxon>Sorangiineae</taxon>
        <taxon>Pendulisporaceae</taxon>
        <taxon>Pendulispora</taxon>
    </lineage>
</organism>
<keyword evidence="2" id="KW-0378">Hydrolase</keyword>
<dbReference type="InterPro" id="IPR036928">
    <property type="entry name" value="AS_sf"/>
</dbReference>
<dbReference type="Proteomes" id="UP001370348">
    <property type="component" value="Chromosome"/>
</dbReference>
<evidence type="ECO:0000313" key="2">
    <source>
        <dbReference type="EMBL" id="WXB15100.1"/>
    </source>
</evidence>
<dbReference type="EC" id="3.5.1.4" evidence="2"/>
<dbReference type="PANTHER" id="PTHR11895:SF176">
    <property type="entry name" value="AMIDASE AMID-RELATED"/>
    <property type="match status" value="1"/>
</dbReference>
<gene>
    <name evidence="2" type="ORF">LZC94_45690</name>
</gene>
<dbReference type="Pfam" id="PF01425">
    <property type="entry name" value="Amidase"/>
    <property type="match status" value="1"/>
</dbReference>
<sequence length="459" mass="49302">MENPLMSGAELGRAFESGTIDPVEALEQYLARASQTKHVFIARTEERARAEAKLAAERWRRKQPLGPLDGVPIAWKDLFDVRGTVTTAGAAVFTDHPPATEDAKLVAMAARAGLVCLGKTNLVEFAFSGIGINPHFGTPHNPFDAKVARVPGGSSSGSAVAVAVGAVPISMGTDTAGSIRIPAAFNGLVGFKSSSRHYSRDGVFPLSRTLDSLGPLAHTVEDCILLDALFHDAQPPRILAADLAQQRFVVDEVLLHDPRVEEGVRKNLERALDALRAQGARIEHRKVDALHEVWALIERIGWMAAPEAVAIHEKLLDSPDAARMDPRVRKRLDGARGFRASDYVHLQWARERLIAQVGEELGGAVLVLPTVAHVAPELEPLERDLDRFVATNLATLRLTMLGSFLDMPGVALPTGVDAAGLTTSVLVSVPSGHDARILSVALAAEHALSSQRPTHQRAL</sequence>
<dbReference type="EMBL" id="CP089984">
    <property type="protein sequence ID" value="WXB15100.1"/>
    <property type="molecule type" value="Genomic_DNA"/>
</dbReference>
<dbReference type="SUPFAM" id="SSF75304">
    <property type="entry name" value="Amidase signature (AS) enzymes"/>
    <property type="match status" value="1"/>
</dbReference>
<dbReference type="InterPro" id="IPR023631">
    <property type="entry name" value="Amidase_dom"/>
</dbReference>
<dbReference type="Gene3D" id="3.90.1300.10">
    <property type="entry name" value="Amidase signature (AS) domain"/>
    <property type="match status" value="1"/>
</dbReference>
<dbReference type="GO" id="GO:0004040">
    <property type="term" value="F:amidase activity"/>
    <property type="evidence" value="ECO:0007669"/>
    <property type="project" value="UniProtKB-EC"/>
</dbReference>
<protein>
    <submittedName>
        <fullName evidence="2">Amidase</fullName>
        <ecNumber evidence="2">3.5.1.4</ecNumber>
    </submittedName>
</protein>
<accession>A0ABZ2LXM7</accession>
<dbReference type="NCBIfam" id="NF004766">
    <property type="entry name" value="PRK06102.1"/>
    <property type="match status" value="1"/>
</dbReference>
<dbReference type="InterPro" id="IPR020556">
    <property type="entry name" value="Amidase_CS"/>
</dbReference>
<reference evidence="2 3" key="1">
    <citation type="submission" date="2021-12" db="EMBL/GenBank/DDBJ databases">
        <title>Discovery of the Pendulisporaceae a myxobacterial family with distinct sporulation behavior and unique specialized metabolism.</title>
        <authorList>
            <person name="Garcia R."/>
            <person name="Popoff A."/>
            <person name="Bader C.D."/>
            <person name="Loehr J."/>
            <person name="Walesch S."/>
            <person name="Walt C."/>
            <person name="Boldt J."/>
            <person name="Bunk B."/>
            <person name="Haeckl F.J.F.P.J."/>
            <person name="Gunesch A.P."/>
            <person name="Birkelbach J."/>
            <person name="Nuebel U."/>
            <person name="Pietschmann T."/>
            <person name="Bach T."/>
            <person name="Mueller R."/>
        </authorList>
    </citation>
    <scope>NUCLEOTIDE SEQUENCE [LARGE SCALE GENOMIC DNA]</scope>
    <source>
        <strain evidence="2 3">MSr11954</strain>
    </source>
</reference>
<dbReference type="InterPro" id="IPR000120">
    <property type="entry name" value="Amidase"/>
</dbReference>
<proteinExistence type="predicted"/>